<keyword evidence="2 6" id="KW-0812">Transmembrane</keyword>
<dbReference type="InterPro" id="IPR052964">
    <property type="entry name" value="Sporulation_signal_mat"/>
</dbReference>
<evidence type="ECO:0000256" key="1">
    <source>
        <dbReference type="ARBA" id="ARBA00004127"/>
    </source>
</evidence>
<accession>A0ABP9A4P4</accession>
<evidence type="ECO:0000259" key="7">
    <source>
        <dbReference type="SMART" id="SM00752"/>
    </source>
</evidence>
<evidence type="ECO:0000256" key="2">
    <source>
        <dbReference type="ARBA" id="ARBA00022692"/>
    </source>
</evidence>
<dbReference type="PANTHER" id="PTHR39535:SF2">
    <property type="entry name" value="HTTM DOMAIN-CONTAINING PROTEIN"/>
    <property type="match status" value="1"/>
</dbReference>
<dbReference type="SMART" id="SM00752">
    <property type="entry name" value="HTTM"/>
    <property type="match status" value="1"/>
</dbReference>
<feature type="domain" description="HTTM-like" evidence="7">
    <location>
        <begin position="53"/>
        <end position="336"/>
    </location>
</feature>
<organism evidence="8 9">
    <name type="scientific">Microbacterium gilvum</name>
    <dbReference type="NCBI Taxonomy" id="1336204"/>
    <lineage>
        <taxon>Bacteria</taxon>
        <taxon>Bacillati</taxon>
        <taxon>Actinomycetota</taxon>
        <taxon>Actinomycetes</taxon>
        <taxon>Micrococcales</taxon>
        <taxon>Microbacteriaceae</taxon>
        <taxon>Microbacterium</taxon>
    </lineage>
</organism>
<reference evidence="9" key="1">
    <citation type="journal article" date="2019" name="Int. J. Syst. Evol. Microbiol.">
        <title>The Global Catalogue of Microorganisms (GCM) 10K type strain sequencing project: providing services to taxonomists for standard genome sequencing and annotation.</title>
        <authorList>
            <consortium name="The Broad Institute Genomics Platform"/>
            <consortium name="The Broad Institute Genome Sequencing Center for Infectious Disease"/>
            <person name="Wu L."/>
            <person name="Ma J."/>
        </authorList>
    </citation>
    <scope>NUCLEOTIDE SEQUENCE [LARGE SCALE GENOMIC DNA]</scope>
    <source>
        <strain evidence="9">JCM 18537</strain>
    </source>
</reference>
<proteinExistence type="predicted"/>
<feature type="region of interest" description="Disordered" evidence="5">
    <location>
        <begin position="351"/>
        <end position="392"/>
    </location>
</feature>
<feature type="transmembrane region" description="Helical" evidence="6">
    <location>
        <begin position="268"/>
        <end position="291"/>
    </location>
</feature>
<feature type="compositionally biased region" description="Low complexity" evidence="5">
    <location>
        <begin position="374"/>
        <end position="383"/>
    </location>
</feature>
<feature type="transmembrane region" description="Helical" evidence="6">
    <location>
        <begin position="298"/>
        <end position="320"/>
    </location>
</feature>
<dbReference type="Proteomes" id="UP001501645">
    <property type="component" value="Unassembled WGS sequence"/>
</dbReference>
<evidence type="ECO:0000256" key="3">
    <source>
        <dbReference type="ARBA" id="ARBA00022989"/>
    </source>
</evidence>
<evidence type="ECO:0000313" key="9">
    <source>
        <dbReference type="Proteomes" id="UP001501645"/>
    </source>
</evidence>
<evidence type="ECO:0000313" key="8">
    <source>
        <dbReference type="EMBL" id="GAA4773995.1"/>
    </source>
</evidence>
<dbReference type="InterPro" id="IPR053934">
    <property type="entry name" value="HTTM_dom"/>
</dbReference>
<evidence type="ECO:0000256" key="6">
    <source>
        <dbReference type="SAM" id="Phobius"/>
    </source>
</evidence>
<dbReference type="PANTHER" id="PTHR39535">
    <property type="entry name" value="SPORULATION-DELAYING PROTEIN SDPB"/>
    <property type="match status" value="1"/>
</dbReference>
<evidence type="ECO:0000256" key="4">
    <source>
        <dbReference type="ARBA" id="ARBA00023136"/>
    </source>
</evidence>
<protein>
    <recommendedName>
        <fullName evidence="7">HTTM-like domain-containing protein</fullName>
    </recommendedName>
</protein>
<dbReference type="EMBL" id="BAABKO010000003">
    <property type="protein sequence ID" value="GAA4773995.1"/>
    <property type="molecule type" value="Genomic_DNA"/>
</dbReference>
<feature type="transmembrane region" description="Helical" evidence="6">
    <location>
        <begin position="211"/>
        <end position="231"/>
    </location>
</feature>
<feature type="transmembrane region" description="Helical" evidence="6">
    <location>
        <begin position="171"/>
        <end position="190"/>
    </location>
</feature>
<keyword evidence="9" id="KW-1185">Reference proteome</keyword>
<dbReference type="Pfam" id="PF05090">
    <property type="entry name" value="HTTM"/>
    <property type="match status" value="1"/>
</dbReference>
<comment type="caution">
    <text evidence="8">The sequence shown here is derived from an EMBL/GenBank/DDBJ whole genome shotgun (WGS) entry which is preliminary data.</text>
</comment>
<feature type="transmembrane region" description="Helical" evidence="6">
    <location>
        <begin position="125"/>
        <end position="151"/>
    </location>
</feature>
<name>A0ABP9A4P4_9MICO</name>
<gene>
    <name evidence="8" type="ORF">GCM10023351_17990</name>
</gene>
<keyword evidence="4 6" id="KW-0472">Membrane</keyword>
<sequence>MSARRAPSALLSEAGGLVARAPRAVATLVAELLRVLGDVVRRAWLFGESWLLDSKKSLYGLAVTRILFGLTGVGLLLSNFSTRLYTFGSGSAWNGEAAEPVSDFPKIWLFGLFDAVRLDDTLFTLLYLGLLVLAVMVTIGWRVKIVLPVYFVLWVSFIEMNDAVGDQGDNMYRIVLLLLLFADPAARWSLDARRRAKTGFRTILPVEISTLLHNLVLVAMTAQVVFVYASGGLYKAGGDPWSGGYAVYAPLMTERFGTWPVLSDLVTAWGPMVTIASWGSIILQIAFPFMLLTRPTRIIALIGIMSFHIGIGVLMGLPWFSLAMIGIDFIFIRDRSWQHLAWAVRRAFAKDPSALSEPVGDPSADDRPVEDADTAAPVLAPAASTKKIRVAR</sequence>
<keyword evidence="3 6" id="KW-1133">Transmembrane helix</keyword>
<comment type="subcellular location">
    <subcellularLocation>
        <location evidence="1">Endomembrane system</location>
        <topology evidence="1">Multi-pass membrane protein</topology>
    </subcellularLocation>
</comment>
<evidence type="ECO:0000256" key="5">
    <source>
        <dbReference type="SAM" id="MobiDB-lite"/>
    </source>
</evidence>
<feature type="transmembrane region" description="Helical" evidence="6">
    <location>
        <begin position="58"/>
        <end position="77"/>
    </location>
</feature>
<dbReference type="InterPro" id="IPR011020">
    <property type="entry name" value="HTTM-like"/>
</dbReference>
<dbReference type="RefSeq" id="WP_345438280.1">
    <property type="nucleotide sequence ID" value="NZ_BAABKO010000003.1"/>
</dbReference>